<keyword evidence="3 9" id="KW-0378">Hydrolase</keyword>
<keyword evidence="2 8" id="KW-0479">Metal-binding</keyword>
<sequence length="445" mass="51725">MLEINSDFIFRSVFAFLWLEFTWELYLSYRQHQVYKKSNKPPPELEKHFSSEMFQKARLYGLDKSGYGIVHGLFNQIFSTVLILLNGHAYFWNLSHSVLLALNLPPDNEIVRSMVFTVILSSFSTLVDMPFTIYYTFWLEERHGFNKQTPGFFIKDTIKKYIVGMLISLPLVAAVIFIVQSGGDYFFLYLWSFVTLVIVLLMTVYPDYIAPLFDKYSPLPEGELKSDIEKLAASIEFPLKKLYVVEGSKRSSHSNAYFYGFFNNKRIVLFDTLIEGYVKEEPETTEKSEKVLKKGCNNAEILAVLGHELGHWKLNHVTKNIVISEVNILFMFTVFNALFQYRPLYEAFGFHDSQPIFIGLYIVTSYIFSPYNAILSFLTTLLSRHFEFEADRFAKKLGHAVNLKSSLIKLNLDNLGFPNYDWLYSSWHHSHPTLLQRLNALDKTE</sequence>
<evidence type="ECO:0000256" key="6">
    <source>
        <dbReference type="ARBA" id="ARBA00044456"/>
    </source>
</evidence>
<dbReference type="OrthoDB" id="360839at2759"/>
<protein>
    <recommendedName>
        <fullName evidence="9">CAAX prenyl protease</fullName>
        <ecNumber evidence="9">3.4.24.84</ecNumber>
    </recommendedName>
</protein>
<comment type="catalytic activity">
    <reaction evidence="6 9">
        <text>Hydrolyzes the peptide bond -P2-(S-farnesyl or geranylgeranyl)C-P1'-P2'-P3'-COOH where P1' and P2' are amino acids with aliphatic side chains and P3' is any C-terminal residue.</text>
        <dbReference type="EC" id="3.4.24.84"/>
    </reaction>
</comment>
<dbReference type="EMBL" id="LRGB01003325">
    <property type="protein sequence ID" value="KZS03243.1"/>
    <property type="molecule type" value="Genomic_DNA"/>
</dbReference>
<dbReference type="Pfam" id="PF16491">
    <property type="entry name" value="Peptidase_M48_N"/>
    <property type="match status" value="1"/>
</dbReference>
<keyword evidence="9" id="KW-0256">Endoplasmic reticulum</keyword>
<dbReference type="InterPro" id="IPR032456">
    <property type="entry name" value="Peptidase_M48_N"/>
</dbReference>
<dbReference type="EC" id="3.4.24.84" evidence="9"/>
<evidence type="ECO:0000256" key="5">
    <source>
        <dbReference type="ARBA" id="ARBA00023049"/>
    </source>
</evidence>
<evidence type="ECO:0000256" key="3">
    <source>
        <dbReference type="ARBA" id="ARBA00022801"/>
    </source>
</evidence>
<dbReference type="Gene3D" id="3.30.2010.10">
    <property type="entry name" value="Metalloproteases ('zincins'), catalytic domain"/>
    <property type="match status" value="1"/>
</dbReference>
<evidence type="ECO:0000256" key="4">
    <source>
        <dbReference type="ARBA" id="ARBA00022833"/>
    </source>
</evidence>
<dbReference type="STRING" id="35525.A0A0P5X708"/>
<keyword evidence="9" id="KW-0812">Transmembrane</keyword>
<dbReference type="PANTHER" id="PTHR10120">
    <property type="entry name" value="CAAX PRENYL PROTEASE 1"/>
    <property type="match status" value="1"/>
</dbReference>
<feature type="transmembrane region" description="Helical" evidence="9">
    <location>
        <begin position="359"/>
        <end position="382"/>
    </location>
</feature>
<dbReference type="GO" id="GO:0046872">
    <property type="term" value="F:metal ion binding"/>
    <property type="evidence" value="ECO:0007669"/>
    <property type="project" value="UniProtKB-UniRule"/>
</dbReference>
<dbReference type="GO" id="GO:0005789">
    <property type="term" value="C:endoplasmic reticulum membrane"/>
    <property type="evidence" value="ECO:0007669"/>
    <property type="project" value="UniProtKB-SubCell"/>
</dbReference>
<comment type="similarity">
    <text evidence="9">Belongs to the peptidase M48A family.</text>
</comment>
<evidence type="ECO:0000256" key="1">
    <source>
        <dbReference type="ARBA" id="ARBA00022670"/>
    </source>
</evidence>
<feature type="transmembrane region" description="Helical" evidence="9">
    <location>
        <begin position="73"/>
        <end position="93"/>
    </location>
</feature>
<dbReference type="InterPro" id="IPR001915">
    <property type="entry name" value="Peptidase_M48"/>
</dbReference>
<keyword evidence="5 9" id="KW-0482">Metalloprotease</keyword>
<feature type="active site" evidence="7">
    <location>
        <position position="308"/>
    </location>
</feature>
<feature type="active site" description="Proton donor" evidence="7">
    <location>
        <position position="391"/>
    </location>
</feature>
<feature type="transmembrane region" description="Helical" evidence="9">
    <location>
        <begin position="185"/>
        <end position="205"/>
    </location>
</feature>
<dbReference type="GO" id="GO:0071586">
    <property type="term" value="P:CAAX-box protein processing"/>
    <property type="evidence" value="ECO:0007669"/>
    <property type="project" value="UniProtKB-UniRule"/>
</dbReference>
<dbReference type="InterPro" id="IPR027057">
    <property type="entry name" value="CAXX_Prtase_1"/>
</dbReference>
<comment type="function">
    <text evidence="9">Proteolytically removes the C-terminal three residues of farnesylated proteins.</text>
</comment>
<dbReference type="AlphaFoldDB" id="A0A0P5X708"/>
<evidence type="ECO:0000256" key="2">
    <source>
        <dbReference type="ARBA" id="ARBA00022723"/>
    </source>
</evidence>
<dbReference type="Pfam" id="PF01435">
    <property type="entry name" value="Peptidase_M48"/>
    <property type="match status" value="1"/>
</dbReference>
<keyword evidence="9" id="KW-1133">Transmembrane helix</keyword>
<feature type="transmembrane region" description="Helical" evidence="9">
    <location>
        <begin position="12"/>
        <end position="29"/>
    </location>
</feature>
<feature type="transmembrane region" description="Helical" evidence="9">
    <location>
        <begin position="158"/>
        <end position="179"/>
    </location>
</feature>
<dbReference type="CDD" id="cd07343">
    <property type="entry name" value="M48A_Zmpste24p_like"/>
    <property type="match status" value="1"/>
</dbReference>
<gene>
    <name evidence="10" type="ORF">APZ42_034085</name>
</gene>
<keyword evidence="4 8" id="KW-0862">Zinc</keyword>
<comment type="cofactor">
    <cofactor evidence="8 9">
        <name>Zn(2+)</name>
        <dbReference type="ChEBI" id="CHEBI:29105"/>
    </cofactor>
    <text evidence="8 9">Binds 1 zinc ion per subunit.</text>
</comment>
<name>A0A0P5X708_9CRUS</name>
<feature type="transmembrane region" description="Helical" evidence="9">
    <location>
        <begin position="321"/>
        <end position="339"/>
    </location>
</feature>
<organism evidence="10 11">
    <name type="scientific">Daphnia magna</name>
    <dbReference type="NCBI Taxonomy" id="35525"/>
    <lineage>
        <taxon>Eukaryota</taxon>
        <taxon>Metazoa</taxon>
        <taxon>Ecdysozoa</taxon>
        <taxon>Arthropoda</taxon>
        <taxon>Crustacea</taxon>
        <taxon>Branchiopoda</taxon>
        <taxon>Diplostraca</taxon>
        <taxon>Cladocera</taxon>
        <taxon>Anomopoda</taxon>
        <taxon>Daphniidae</taxon>
        <taxon>Daphnia</taxon>
    </lineage>
</organism>
<keyword evidence="9" id="KW-0472">Membrane</keyword>
<dbReference type="GO" id="GO:0004222">
    <property type="term" value="F:metalloendopeptidase activity"/>
    <property type="evidence" value="ECO:0007669"/>
    <property type="project" value="UniProtKB-UniRule"/>
</dbReference>
<proteinExistence type="inferred from homology"/>
<feature type="binding site" evidence="8">
    <location>
        <position position="307"/>
    </location>
    <ligand>
        <name>Zn(2+)</name>
        <dbReference type="ChEBI" id="CHEBI:29105"/>
        <note>catalytic</note>
    </ligand>
</feature>
<comment type="subcellular location">
    <subcellularLocation>
        <location evidence="9">Endoplasmic reticulum membrane</location>
        <topology evidence="9">Multi-pass membrane protein</topology>
    </subcellularLocation>
</comment>
<evidence type="ECO:0000313" key="11">
    <source>
        <dbReference type="Proteomes" id="UP000076858"/>
    </source>
</evidence>
<feature type="binding site" evidence="8">
    <location>
        <position position="311"/>
    </location>
    <ligand>
        <name>Zn(2+)</name>
        <dbReference type="ChEBI" id="CHEBI:29105"/>
        <note>catalytic</note>
    </ligand>
</feature>
<evidence type="ECO:0000256" key="8">
    <source>
        <dbReference type="PIRSR" id="PIRSR627057-2"/>
    </source>
</evidence>
<feature type="transmembrane region" description="Helical" evidence="9">
    <location>
        <begin position="113"/>
        <end position="137"/>
    </location>
</feature>
<keyword evidence="1 9" id="KW-0645">Protease</keyword>
<evidence type="ECO:0000256" key="7">
    <source>
        <dbReference type="PIRSR" id="PIRSR627057-1"/>
    </source>
</evidence>
<evidence type="ECO:0000256" key="9">
    <source>
        <dbReference type="RuleBase" id="RU366005"/>
    </source>
</evidence>
<feature type="binding site" evidence="8">
    <location>
        <position position="387"/>
    </location>
    <ligand>
        <name>Zn(2+)</name>
        <dbReference type="ChEBI" id="CHEBI:29105"/>
        <note>catalytic</note>
    </ligand>
</feature>
<comment type="caution">
    <text evidence="10">The sequence shown here is derived from an EMBL/GenBank/DDBJ whole genome shotgun (WGS) entry which is preliminary data.</text>
</comment>
<dbReference type="Proteomes" id="UP000076858">
    <property type="component" value="Unassembled WGS sequence"/>
</dbReference>
<reference evidence="10 11" key="1">
    <citation type="submission" date="2016-03" db="EMBL/GenBank/DDBJ databases">
        <title>EvidentialGene: Evidence-directed Construction of Genes on Genomes.</title>
        <authorList>
            <person name="Gilbert D.G."/>
            <person name="Choi J.-H."/>
            <person name="Mockaitis K."/>
            <person name="Colbourne J."/>
            <person name="Pfrender M."/>
        </authorList>
    </citation>
    <scope>NUCLEOTIDE SEQUENCE [LARGE SCALE GENOMIC DNA]</scope>
    <source>
        <strain evidence="10 11">Xinb3</strain>
        <tissue evidence="10">Complete organism</tissue>
    </source>
</reference>
<accession>A0A0P5X708</accession>
<keyword evidence="11" id="KW-1185">Reference proteome</keyword>
<dbReference type="FunFam" id="3.30.2010.10:FF:000003">
    <property type="entry name" value="CAAX prenyl protease"/>
    <property type="match status" value="1"/>
</dbReference>
<evidence type="ECO:0000313" key="10">
    <source>
        <dbReference type="EMBL" id="KZS03243.1"/>
    </source>
</evidence>